<dbReference type="AlphaFoldDB" id="A0A0H3KHY2"/>
<comment type="similarity">
    <text evidence="1">Belongs to the 'phage' integrase family.</text>
</comment>
<dbReference type="SUPFAM" id="SSF56349">
    <property type="entry name" value="DNA breaking-rejoining enzymes"/>
    <property type="match status" value="1"/>
</dbReference>
<dbReference type="GO" id="GO:0015074">
    <property type="term" value="P:DNA integration"/>
    <property type="evidence" value="ECO:0007669"/>
    <property type="project" value="UniProtKB-KW"/>
</dbReference>
<evidence type="ECO:0000256" key="4">
    <source>
        <dbReference type="ARBA" id="ARBA00023172"/>
    </source>
</evidence>
<dbReference type="HOGENOM" id="CLU_027562_10_0_4"/>
<dbReference type="eggNOG" id="COG0582">
    <property type="taxonomic scope" value="Bacteria"/>
</dbReference>
<sequence length="310" mass="34908">MAGRCIMLRSDMERYIQLRRSAGFKMANESLMLSGFVAIAEKHGDQHIRIDRVLTWAGQAPSSAQRYRRLNVIRHFAQALQAEDDRHQVPPRTAFGNSRNRRPPPYIFSQEEIAKLIEAAGQLKPTGSVRPMMFATLFGLLAATGLRISEALRLRLQDITVDGLMILETKFNKSRLVPLHDTVRAALERYLVVRTRTATSTDALFVGTNGKAPGYRGVKDVFVRLVTVMGLQQARNGGLPHIHDLRHTLAVRSLEQFRGDRNAISRHMTALSTYLGHTKVTDTYWYLEATPVLLGQIAEAAETLHREQDL</sequence>
<evidence type="ECO:0000256" key="2">
    <source>
        <dbReference type="ARBA" id="ARBA00022908"/>
    </source>
</evidence>
<keyword evidence="7" id="KW-1185">Reference proteome</keyword>
<evidence type="ECO:0000313" key="6">
    <source>
        <dbReference type="EMBL" id="BAG42905.1"/>
    </source>
</evidence>
<dbReference type="InterPro" id="IPR011010">
    <property type="entry name" value="DNA_brk_join_enz"/>
</dbReference>
<dbReference type="PANTHER" id="PTHR30349">
    <property type="entry name" value="PHAGE INTEGRASE-RELATED"/>
    <property type="match status" value="1"/>
</dbReference>
<keyword evidence="3" id="KW-0238">DNA-binding</keyword>
<name>A0A0H3KHY2_BURM1</name>
<keyword evidence="2" id="KW-0229">DNA integration</keyword>
<dbReference type="PANTHER" id="PTHR30349:SF41">
    <property type="entry name" value="INTEGRASE_RECOMBINASE PROTEIN MJ0367-RELATED"/>
    <property type="match status" value="1"/>
</dbReference>
<protein>
    <submittedName>
        <fullName evidence="6">Integrase/recombinase for integrative and conjugative element</fullName>
    </submittedName>
</protein>
<dbReference type="Gene3D" id="1.10.443.10">
    <property type="entry name" value="Intergrase catalytic core"/>
    <property type="match status" value="1"/>
</dbReference>
<reference evidence="6 7" key="1">
    <citation type="submission" date="2007-04" db="EMBL/GenBank/DDBJ databases">
        <title>Complete genome sequence of Burkholderia multivorans ATCC 17616.</title>
        <authorList>
            <person name="Ohtsubo Y."/>
            <person name="Yamashita A."/>
            <person name="Kurokawa K."/>
            <person name="Takami H."/>
            <person name="Yuhara S."/>
            <person name="Nishiyama E."/>
            <person name="Endo R."/>
            <person name="Miyazaki R."/>
            <person name="Ono A."/>
            <person name="Yano K."/>
            <person name="Ito M."/>
            <person name="Sota M."/>
            <person name="Yuji N."/>
            <person name="Hattori M."/>
            <person name="Tsuda M."/>
        </authorList>
    </citation>
    <scope>NUCLEOTIDE SEQUENCE [LARGE SCALE GENOMIC DNA]</scope>
    <source>
        <strain evidence="7">ATCC 17616 / 249</strain>
    </source>
</reference>
<evidence type="ECO:0000259" key="5">
    <source>
        <dbReference type="PROSITE" id="PS51898"/>
    </source>
</evidence>
<evidence type="ECO:0000256" key="1">
    <source>
        <dbReference type="ARBA" id="ARBA00008857"/>
    </source>
</evidence>
<dbReference type="EMBL" id="AP009385">
    <property type="protein sequence ID" value="BAG42905.1"/>
    <property type="molecule type" value="Genomic_DNA"/>
</dbReference>
<gene>
    <name evidence="6" type="ordered locus">BMULJ_00956</name>
</gene>
<dbReference type="Pfam" id="PF00589">
    <property type="entry name" value="Phage_integrase"/>
    <property type="match status" value="1"/>
</dbReference>
<dbReference type="InterPro" id="IPR002104">
    <property type="entry name" value="Integrase_catalytic"/>
</dbReference>
<evidence type="ECO:0000313" key="7">
    <source>
        <dbReference type="Proteomes" id="UP000008815"/>
    </source>
</evidence>
<dbReference type="InterPro" id="IPR013762">
    <property type="entry name" value="Integrase-like_cat_sf"/>
</dbReference>
<feature type="domain" description="Tyr recombinase" evidence="5">
    <location>
        <begin position="103"/>
        <end position="299"/>
    </location>
</feature>
<dbReference type="STRING" id="395019.BMULJ_00956"/>
<dbReference type="GO" id="GO:0003677">
    <property type="term" value="F:DNA binding"/>
    <property type="evidence" value="ECO:0007669"/>
    <property type="project" value="UniProtKB-KW"/>
</dbReference>
<keyword evidence="4" id="KW-0233">DNA recombination</keyword>
<dbReference type="Proteomes" id="UP000008815">
    <property type="component" value="Chromosome 1"/>
</dbReference>
<dbReference type="InterPro" id="IPR050090">
    <property type="entry name" value="Tyrosine_recombinase_XerCD"/>
</dbReference>
<accession>A0A0H3KHY2</accession>
<dbReference type="PROSITE" id="PS51898">
    <property type="entry name" value="TYR_RECOMBINASE"/>
    <property type="match status" value="1"/>
</dbReference>
<proteinExistence type="inferred from homology"/>
<dbReference type="KEGG" id="bmj:BMULJ_00956"/>
<evidence type="ECO:0000256" key="3">
    <source>
        <dbReference type="ARBA" id="ARBA00023125"/>
    </source>
</evidence>
<dbReference type="GO" id="GO:0006310">
    <property type="term" value="P:DNA recombination"/>
    <property type="evidence" value="ECO:0007669"/>
    <property type="project" value="UniProtKB-KW"/>
</dbReference>
<organism evidence="6 7">
    <name type="scientific">Burkholderia multivorans (strain ATCC 17616 / 249)</name>
    <dbReference type="NCBI Taxonomy" id="395019"/>
    <lineage>
        <taxon>Bacteria</taxon>
        <taxon>Pseudomonadati</taxon>
        <taxon>Pseudomonadota</taxon>
        <taxon>Betaproteobacteria</taxon>
        <taxon>Burkholderiales</taxon>
        <taxon>Burkholderiaceae</taxon>
        <taxon>Burkholderia</taxon>
        <taxon>Burkholderia cepacia complex</taxon>
    </lineage>
</organism>